<evidence type="ECO:0000313" key="3">
    <source>
        <dbReference type="Proteomes" id="UP001527925"/>
    </source>
</evidence>
<feature type="region of interest" description="Disordered" evidence="1">
    <location>
        <begin position="13"/>
        <end position="45"/>
    </location>
</feature>
<comment type="caution">
    <text evidence="2">The sequence shown here is derived from an EMBL/GenBank/DDBJ whole genome shotgun (WGS) entry which is preliminary data.</text>
</comment>
<name>A0ABR4NAN2_9FUNG</name>
<dbReference type="EMBL" id="JADGIZ020000016">
    <property type="protein sequence ID" value="KAL2916504.1"/>
    <property type="molecule type" value="Genomic_DNA"/>
</dbReference>
<evidence type="ECO:0000313" key="2">
    <source>
        <dbReference type="EMBL" id="KAL2916504.1"/>
    </source>
</evidence>
<dbReference type="Proteomes" id="UP001527925">
    <property type="component" value="Unassembled WGS sequence"/>
</dbReference>
<protein>
    <submittedName>
        <fullName evidence="2">Uncharacterized protein</fullName>
    </submittedName>
</protein>
<feature type="region of interest" description="Disordered" evidence="1">
    <location>
        <begin position="292"/>
        <end position="313"/>
    </location>
</feature>
<keyword evidence="3" id="KW-1185">Reference proteome</keyword>
<feature type="region of interest" description="Disordered" evidence="1">
    <location>
        <begin position="442"/>
        <end position="470"/>
    </location>
</feature>
<evidence type="ECO:0000256" key="1">
    <source>
        <dbReference type="SAM" id="MobiDB-lite"/>
    </source>
</evidence>
<feature type="compositionally biased region" description="Low complexity" evidence="1">
    <location>
        <begin position="363"/>
        <end position="375"/>
    </location>
</feature>
<reference evidence="2 3" key="1">
    <citation type="submission" date="2023-09" db="EMBL/GenBank/DDBJ databases">
        <title>Pangenome analysis of Batrachochytrium dendrobatidis and related Chytrids.</title>
        <authorList>
            <person name="Yacoub M.N."/>
            <person name="Stajich J.E."/>
            <person name="James T.Y."/>
        </authorList>
    </citation>
    <scope>NUCLEOTIDE SEQUENCE [LARGE SCALE GENOMIC DNA]</scope>
    <source>
        <strain evidence="2 3">JEL0888</strain>
    </source>
</reference>
<organism evidence="2 3">
    <name type="scientific">Polyrhizophydium stewartii</name>
    <dbReference type="NCBI Taxonomy" id="2732419"/>
    <lineage>
        <taxon>Eukaryota</taxon>
        <taxon>Fungi</taxon>
        <taxon>Fungi incertae sedis</taxon>
        <taxon>Chytridiomycota</taxon>
        <taxon>Chytridiomycota incertae sedis</taxon>
        <taxon>Chytridiomycetes</taxon>
        <taxon>Rhizophydiales</taxon>
        <taxon>Rhizophydiales incertae sedis</taxon>
        <taxon>Polyrhizophydium</taxon>
    </lineage>
</organism>
<accession>A0ABR4NAN2</accession>
<gene>
    <name evidence="2" type="ORF">HK105_203937</name>
</gene>
<feature type="compositionally biased region" description="Low complexity" evidence="1">
    <location>
        <begin position="292"/>
        <end position="311"/>
    </location>
</feature>
<proteinExistence type="predicted"/>
<feature type="region of interest" description="Disordered" evidence="1">
    <location>
        <begin position="363"/>
        <end position="398"/>
    </location>
</feature>
<feature type="compositionally biased region" description="Basic and acidic residues" evidence="1">
    <location>
        <begin position="380"/>
        <end position="391"/>
    </location>
</feature>
<sequence length="470" mass="50147">MSFLFGGEKQQETLDKLASSTPVAAPGGTDDSPLSDAPEAPPGAETTTMHFAITTKLGWIAWKEKEASLFSLFERAFGATRCELKFSDFLDQMAMEVEIPNTEIDKFTKYFTRDTLAAEIDKIHGIEPALRHFRDARLSGLKKSLGTTHTTVNVKSSLEALSTRIGFLESCGTAREKEVGAIVEMAATLMRDMSIKFDTLTQRLDEKVYAQCESKLEIVENGIIDVIRNELSFIKSLPLKLSQISSAPDTTATSRLARALSERRERDASLSEKAPAIVVAGSPTAVSVETRSVRAVSASARSAPSSALSGRPMLSMDDLSEKRRPNAIMPHLGPFADPSDAVKAMRLAGVMATPAMPVSPLAPATPAAPAMHATPSEAPPLHREPAADRTPHPQAQIQAQPDVQRPLPPLPNDAKQHAAEQIGVHPGDALAANIASISLAPGAVGQAPGTSRSTAQPQPPAAVSSWEWTG</sequence>